<evidence type="ECO:0000313" key="1">
    <source>
        <dbReference type="EMBL" id="KAJ7045238.1"/>
    </source>
</evidence>
<evidence type="ECO:0000313" key="2">
    <source>
        <dbReference type="Proteomes" id="UP001218188"/>
    </source>
</evidence>
<name>A0AAD6TFT4_9AGAR</name>
<dbReference type="EMBL" id="JARJCM010000005">
    <property type="protein sequence ID" value="KAJ7045238.1"/>
    <property type="molecule type" value="Genomic_DNA"/>
</dbReference>
<proteinExistence type="predicted"/>
<sequence>RTRSIVSGSSALWPIHDFDFFPNDVDIYSPADTGPAMLEIMQHRFSFDIHRTETSTYSSQIGVTTVYWLTKGQSSVNLIFTEGDNAATAIFHFHSTVVMNYFNGTRLYCSIPELTLRKLAFANDNLLLDELTARRTLSCIDKYTERGFNYGYVTPHVCGVDTICPATIRTLHDGKGLTIPF</sequence>
<comment type="caution">
    <text evidence="1">The sequence shown here is derived from an EMBL/GenBank/DDBJ whole genome shotgun (WGS) entry which is preliminary data.</text>
</comment>
<accession>A0AAD6TFT4</accession>
<protein>
    <submittedName>
        <fullName evidence="1">Uncharacterized protein</fullName>
    </submittedName>
</protein>
<gene>
    <name evidence="1" type="ORF">C8F04DRAFT_906016</name>
</gene>
<feature type="non-terminal residue" evidence="1">
    <location>
        <position position="1"/>
    </location>
</feature>
<dbReference type="AlphaFoldDB" id="A0AAD6TFT4"/>
<keyword evidence="2" id="KW-1185">Reference proteome</keyword>
<organism evidence="1 2">
    <name type="scientific">Mycena alexandri</name>
    <dbReference type="NCBI Taxonomy" id="1745969"/>
    <lineage>
        <taxon>Eukaryota</taxon>
        <taxon>Fungi</taxon>
        <taxon>Dikarya</taxon>
        <taxon>Basidiomycota</taxon>
        <taxon>Agaricomycotina</taxon>
        <taxon>Agaricomycetes</taxon>
        <taxon>Agaricomycetidae</taxon>
        <taxon>Agaricales</taxon>
        <taxon>Marasmiineae</taxon>
        <taxon>Mycenaceae</taxon>
        <taxon>Mycena</taxon>
    </lineage>
</organism>
<feature type="non-terminal residue" evidence="1">
    <location>
        <position position="181"/>
    </location>
</feature>
<reference evidence="1" key="1">
    <citation type="submission" date="2023-03" db="EMBL/GenBank/DDBJ databases">
        <title>Massive genome expansion in bonnet fungi (Mycena s.s.) driven by repeated elements and novel gene families across ecological guilds.</title>
        <authorList>
            <consortium name="Lawrence Berkeley National Laboratory"/>
            <person name="Harder C.B."/>
            <person name="Miyauchi S."/>
            <person name="Viragh M."/>
            <person name="Kuo A."/>
            <person name="Thoen E."/>
            <person name="Andreopoulos B."/>
            <person name="Lu D."/>
            <person name="Skrede I."/>
            <person name="Drula E."/>
            <person name="Henrissat B."/>
            <person name="Morin E."/>
            <person name="Kohler A."/>
            <person name="Barry K."/>
            <person name="LaButti K."/>
            <person name="Morin E."/>
            <person name="Salamov A."/>
            <person name="Lipzen A."/>
            <person name="Mereny Z."/>
            <person name="Hegedus B."/>
            <person name="Baldrian P."/>
            <person name="Stursova M."/>
            <person name="Weitz H."/>
            <person name="Taylor A."/>
            <person name="Grigoriev I.V."/>
            <person name="Nagy L.G."/>
            <person name="Martin F."/>
            <person name="Kauserud H."/>
        </authorList>
    </citation>
    <scope>NUCLEOTIDE SEQUENCE</scope>
    <source>
        <strain evidence="1">CBHHK200</strain>
    </source>
</reference>
<dbReference type="Proteomes" id="UP001218188">
    <property type="component" value="Unassembled WGS sequence"/>
</dbReference>